<comment type="caution">
    <text evidence="2">The sequence shown here is derived from an EMBL/GenBank/DDBJ whole genome shotgun (WGS) entry which is preliminary data.</text>
</comment>
<reference evidence="2 3" key="1">
    <citation type="journal article" date="2020" name="Cell">
        <title>Large-Scale Comparative Analyses of Tick Genomes Elucidate Their Genetic Diversity and Vector Capacities.</title>
        <authorList>
            <consortium name="Tick Genome and Microbiome Consortium (TIGMIC)"/>
            <person name="Jia N."/>
            <person name="Wang J."/>
            <person name="Shi W."/>
            <person name="Du L."/>
            <person name="Sun Y."/>
            <person name="Zhan W."/>
            <person name="Jiang J.F."/>
            <person name="Wang Q."/>
            <person name="Zhang B."/>
            <person name="Ji P."/>
            <person name="Bell-Sakyi L."/>
            <person name="Cui X.M."/>
            <person name="Yuan T.T."/>
            <person name="Jiang B.G."/>
            <person name="Yang W.F."/>
            <person name="Lam T.T."/>
            <person name="Chang Q.C."/>
            <person name="Ding S.J."/>
            <person name="Wang X.J."/>
            <person name="Zhu J.G."/>
            <person name="Ruan X.D."/>
            <person name="Zhao L."/>
            <person name="Wei J.T."/>
            <person name="Ye R.Z."/>
            <person name="Que T.C."/>
            <person name="Du C.H."/>
            <person name="Zhou Y.H."/>
            <person name="Cheng J.X."/>
            <person name="Dai P.F."/>
            <person name="Guo W.B."/>
            <person name="Han X.H."/>
            <person name="Huang E.J."/>
            <person name="Li L.F."/>
            <person name="Wei W."/>
            <person name="Gao Y.C."/>
            <person name="Liu J.Z."/>
            <person name="Shao H.Z."/>
            <person name="Wang X."/>
            <person name="Wang C.C."/>
            <person name="Yang T.C."/>
            <person name="Huo Q.B."/>
            <person name="Li W."/>
            <person name="Chen H.Y."/>
            <person name="Chen S.E."/>
            <person name="Zhou L.G."/>
            <person name="Ni X.B."/>
            <person name="Tian J.H."/>
            <person name="Sheng Y."/>
            <person name="Liu T."/>
            <person name="Pan Y.S."/>
            <person name="Xia L.Y."/>
            <person name="Li J."/>
            <person name="Zhao F."/>
            <person name="Cao W.C."/>
        </authorList>
    </citation>
    <scope>NUCLEOTIDE SEQUENCE [LARGE SCALE GENOMIC DNA]</scope>
    <source>
        <strain evidence="2">HaeL-2018</strain>
    </source>
</reference>
<sequence>MRGGRTFARTCALRPTTNGARRAGKRSRDLNTTARPPASSAGTVTSLYQRTVPPNLDIADQGQCATAAPTKAPTREAPVTTGPQAWNDSYSINEKDAERSRETRAEGTPNRTQRTRQQRDHTKALKAENIELKRELEQLRQEIRTIKAERIA</sequence>
<proteinExistence type="predicted"/>
<dbReference type="VEuPathDB" id="VectorBase:HLOH_058222"/>
<organism evidence="2 3">
    <name type="scientific">Haemaphysalis longicornis</name>
    <name type="common">Bush tick</name>
    <dbReference type="NCBI Taxonomy" id="44386"/>
    <lineage>
        <taxon>Eukaryota</taxon>
        <taxon>Metazoa</taxon>
        <taxon>Ecdysozoa</taxon>
        <taxon>Arthropoda</taxon>
        <taxon>Chelicerata</taxon>
        <taxon>Arachnida</taxon>
        <taxon>Acari</taxon>
        <taxon>Parasitiformes</taxon>
        <taxon>Ixodida</taxon>
        <taxon>Ixodoidea</taxon>
        <taxon>Ixodidae</taxon>
        <taxon>Haemaphysalinae</taxon>
        <taxon>Haemaphysalis</taxon>
    </lineage>
</organism>
<gene>
    <name evidence="2" type="ORF">HPB48_005353</name>
</gene>
<protein>
    <recommendedName>
        <fullName evidence="4">BZIP domain-containing protein</fullName>
    </recommendedName>
</protein>
<feature type="compositionally biased region" description="Polar residues" evidence="1">
    <location>
        <begin position="30"/>
        <end position="45"/>
    </location>
</feature>
<evidence type="ECO:0000256" key="1">
    <source>
        <dbReference type="SAM" id="MobiDB-lite"/>
    </source>
</evidence>
<evidence type="ECO:0000313" key="2">
    <source>
        <dbReference type="EMBL" id="KAH9374084.1"/>
    </source>
</evidence>
<name>A0A9J6GI95_HAELO</name>
<feature type="compositionally biased region" description="Polar residues" evidence="1">
    <location>
        <begin position="81"/>
        <end position="92"/>
    </location>
</feature>
<feature type="region of interest" description="Disordered" evidence="1">
    <location>
        <begin position="1"/>
        <end position="45"/>
    </location>
</feature>
<feature type="compositionally biased region" description="Basic and acidic residues" evidence="1">
    <location>
        <begin position="93"/>
        <end position="105"/>
    </location>
</feature>
<dbReference type="EMBL" id="JABSTR010000006">
    <property type="protein sequence ID" value="KAH9374084.1"/>
    <property type="molecule type" value="Genomic_DNA"/>
</dbReference>
<evidence type="ECO:0008006" key="4">
    <source>
        <dbReference type="Google" id="ProtNLM"/>
    </source>
</evidence>
<evidence type="ECO:0000313" key="3">
    <source>
        <dbReference type="Proteomes" id="UP000821853"/>
    </source>
</evidence>
<dbReference type="AlphaFoldDB" id="A0A9J6GI95"/>
<feature type="region of interest" description="Disordered" evidence="1">
    <location>
        <begin position="64"/>
        <end position="125"/>
    </location>
</feature>
<accession>A0A9J6GI95</accession>
<keyword evidence="3" id="KW-1185">Reference proteome</keyword>
<dbReference type="Proteomes" id="UP000821853">
    <property type="component" value="Chromosome 4"/>
</dbReference>